<dbReference type="PIRSF" id="PIRSF036492">
    <property type="entry name" value="ALDH"/>
    <property type="match status" value="1"/>
</dbReference>
<dbReference type="PROSITE" id="PS00687">
    <property type="entry name" value="ALDEHYDE_DEHYDR_GLU"/>
    <property type="match status" value="1"/>
</dbReference>
<dbReference type="InterPro" id="IPR015590">
    <property type="entry name" value="Aldehyde_DH_dom"/>
</dbReference>
<evidence type="ECO:0000259" key="8">
    <source>
        <dbReference type="Pfam" id="PF00171"/>
    </source>
</evidence>
<reference evidence="9 10" key="1">
    <citation type="submission" date="2020-07" db="EMBL/GenBank/DDBJ databases">
        <title>Sequencing the genomes of 1000 actinobacteria strains.</title>
        <authorList>
            <person name="Klenk H.-P."/>
        </authorList>
    </citation>
    <scope>NUCLEOTIDE SEQUENCE [LARGE SCALE GENOMIC DNA]</scope>
    <source>
        <strain evidence="9 10">DSM 21349</strain>
    </source>
</reference>
<dbReference type="EMBL" id="JACGXA010000001">
    <property type="protein sequence ID" value="MBA8804558.1"/>
    <property type="molecule type" value="Genomic_DNA"/>
</dbReference>
<comment type="similarity">
    <text evidence="1 3 6">Belongs to the aldehyde dehydrogenase family.</text>
</comment>
<feature type="active site" evidence="4 5">
    <location>
        <position position="241"/>
    </location>
</feature>
<dbReference type="SUPFAM" id="SSF53720">
    <property type="entry name" value="ALDH-like"/>
    <property type="match status" value="1"/>
</dbReference>
<evidence type="ECO:0000256" key="5">
    <source>
        <dbReference type="PROSITE-ProRule" id="PRU10007"/>
    </source>
</evidence>
<evidence type="ECO:0000256" key="7">
    <source>
        <dbReference type="SAM" id="MobiDB-lite"/>
    </source>
</evidence>
<comment type="caution">
    <text evidence="9">The sequence shown here is derived from an EMBL/GenBank/DDBJ whole genome shotgun (WGS) entry which is preliminary data.</text>
</comment>
<name>A0A7W3J1H2_9ACTN</name>
<accession>A0A7W3J1H2</accession>
<dbReference type="PANTHER" id="PTHR11699">
    <property type="entry name" value="ALDEHYDE DEHYDROGENASE-RELATED"/>
    <property type="match status" value="1"/>
</dbReference>
<dbReference type="GO" id="GO:0016620">
    <property type="term" value="F:oxidoreductase activity, acting on the aldehyde or oxo group of donors, NAD or NADP as acceptor"/>
    <property type="evidence" value="ECO:0007669"/>
    <property type="project" value="InterPro"/>
</dbReference>
<dbReference type="AlphaFoldDB" id="A0A7W3J1H2"/>
<dbReference type="Proteomes" id="UP000580910">
    <property type="component" value="Unassembled WGS sequence"/>
</dbReference>
<sequence length="517" mass="55040">MTTVQARPEGATTFESLDPTTGDVVATHPVHTEAEVREAVARAREAAAWWSALSFDDREKHLTAWKGVVTRRLAQLADLMHRETGKPHGDATLEAALGIDHLGWAATHAGKVLKRRKVSAGLVMANQAATVEYKPLGVIGVIGPWNYPLFTPMGSIAYALAAGNAVVFKPSEYTPGVGEWLAQTFLESVGHPVLQVVTGFGDTGAALCRAGVDKVAFTGSTATGKRVMAACAETLTPVVIEAGGKDALIVDADADLDAAADAALWGACSNAGQTCTGVERVYVHEQVYDDFLARLLDQARGLRADAQPGSQLGPITMPKQLDVIRSHIQDALDRGGRAVLGGVEAVGERFVQPTILVDVPEDSLAVQEETFGPTLTVAKVRDMEEAIERTNATRYGLGSTVFSKARGMELASRIRSGMTAINGVITFAAIPSLPFGGIGDSGFGRIHGEDGLKEFTYPKAIARQRFKPVLALTTFTRTDKAEQQLAQLVTMLHGRGTTIPKAPRATTGGVNRRRRTR</sequence>
<proteinExistence type="inferred from homology"/>
<keyword evidence="10" id="KW-1185">Reference proteome</keyword>
<evidence type="ECO:0000256" key="4">
    <source>
        <dbReference type="PIRSR" id="PIRSR036492-1"/>
    </source>
</evidence>
<keyword evidence="2 3" id="KW-0560">Oxidoreductase</keyword>
<dbReference type="InterPro" id="IPR012394">
    <property type="entry name" value="Aldehyde_DH_NAD(P)"/>
</dbReference>
<evidence type="ECO:0000256" key="2">
    <source>
        <dbReference type="ARBA" id="ARBA00023002"/>
    </source>
</evidence>
<evidence type="ECO:0000256" key="3">
    <source>
        <dbReference type="PIRNR" id="PIRNR036492"/>
    </source>
</evidence>
<dbReference type="Gene3D" id="3.40.605.10">
    <property type="entry name" value="Aldehyde Dehydrogenase, Chain A, domain 1"/>
    <property type="match status" value="1"/>
</dbReference>
<feature type="region of interest" description="Disordered" evidence="7">
    <location>
        <begin position="497"/>
        <end position="517"/>
    </location>
</feature>
<gene>
    <name evidence="9" type="ORF">FB382_002849</name>
</gene>
<dbReference type="Pfam" id="PF00171">
    <property type="entry name" value="Aldedh"/>
    <property type="match status" value="1"/>
</dbReference>
<feature type="domain" description="Aldehyde dehydrogenase" evidence="8">
    <location>
        <begin position="12"/>
        <end position="461"/>
    </location>
</feature>
<dbReference type="InterPro" id="IPR016162">
    <property type="entry name" value="Ald_DH_N"/>
</dbReference>
<evidence type="ECO:0000256" key="1">
    <source>
        <dbReference type="ARBA" id="ARBA00009986"/>
    </source>
</evidence>
<dbReference type="CDD" id="cd07099">
    <property type="entry name" value="ALDH_DDALDH"/>
    <property type="match status" value="1"/>
</dbReference>
<organism evidence="9 10">
    <name type="scientific">Nocardioides ginsengisegetis</name>
    <dbReference type="NCBI Taxonomy" id="661491"/>
    <lineage>
        <taxon>Bacteria</taxon>
        <taxon>Bacillati</taxon>
        <taxon>Actinomycetota</taxon>
        <taxon>Actinomycetes</taxon>
        <taxon>Propionibacteriales</taxon>
        <taxon>Nocardioidaceae</taxon>
        <taxon>Nocardioides</taxon>
    </lineage>
</organism>
<evidence type="ECO:0000313" key="9">
    <source>
        <dbReference type="EMBL" id="MBA8804558.1"/>
    </source>
</evidence>
<feature type="region of interest" description="Disordered" evidence="7">
    <location>
        <begin position="1"/>
        <end position="23"/>
    </location>
</feature>
<dbReference type="InterPro" id="IPR029510">
    <property type="entry name" value="Ald_DH_CS_GLU"/>
</dbReference>
<dbReference type="RefSeq" id="WP_182540163.1">
    <property type="nucleotide sequence ID" value="NZ_JACGXA010000001.1"/>
</dbReference>
<evidence type="ECO:0000256" key="6">
    <source>
        <dbReference type="RuleBase" id="RU003345"/>
    </source>
</evidence>
<protein>
    <recommendedName>
        <fullName evidence="3">Aldehyde dehydrogenase</fullName>
    </recommendedName>
</protein>
<dbReference type="InterPro" id="IPR016161">
    <property type="entry name" value="Ald_DH/histidinol_DH"/>
</dbReference>
<dbReference type="Gene3D" id="3.40.309.10">
    <property type="entry name" value="Aldehyde Dehydrogenase, Chain A, domain 2"/>
    <property type="match status" value="1"/>
</dbReference>
<evidence type="ECO:0000313" key="10">
    <source>
        <dbReference type="Proteomes" id="UP000580910"/>
    </source>
</evidence>
<dbReference type="GO" id="GO:0006081">
    <property type="term" value="P:aldehyde metabolic process"/>
    <property type="evidence" value="ECO:0007669"/>
    <property type="project" value="InterPro"/>
</dbReference>
<feature type="active site" evidence="4">
    <location>
        <position position="275"/>
    </location>
</feature>
<dbReference type="InterPro" id="IPR016163">
    <property type="entry name" value="Ald_DH_C"/>
</dbReference>